<dbReference type="RefSeq" id="WP_091149848.1">
    <property type="nucleotide sequence ID" value="NZ_FNAI01000005.1"/>
</dbReference>
<dbReference type="GO" id="GO:0003677">
    <property type="term" value="F:DNA binding"/>
    <property type="evidence" value="ECO:0007669"/>
    <property type="project" value="InterPro"/>
</dbReference>
<evidence type="ECO:0000313" key="3">
    <source>
        <dbReference type="Proteomes" id="UP000199072"/>
    </source>
</evidence>
<keyword evidence="1" id="KW-1133">Transmembrane helix</keyword>
<gene>
    <name evidence="2" type="ORF">SAMN05216464_105282</name>
</gene>
<dbReference type="GO" id="GO:0006355">
    <property type="term" value="P:regulation of DNA-templated transcription"/>
    <property type="evidence" value="ECO:0007669"/>
    <property type="project" value="InterPro"/>
</dbReference>
<dbReference type="InterPro" id="IPR016032">
    <property type="entry name" value="Sig_transdc_resp-reg_C-effctor"/>
</dbReference>
<proteinExistence type="predicted"/>
<dbReference type="AlphaFoldDB" id="A0A1G7C4G4"/>
<evidence type="ECO:0008006" key="4">
    <source>
        <dbReference type="Google" id="ProtNLM"/>
    </source>
</evidence>
<keyword evidence="1" id="KW-0472">Membrane</keyword>
<sequence length="193" mass="22143">MGLVFILMAGTGHSQQVSRQIDSITTNQQAGLGQQQNWETSKVWLTGVMLFVFVQLVVVVVVTFYITGRLKKRLKVIAARVDELTKETESSTTQRKIEDLREIVQLAMENNPLFLNRFNEFDPGFVKRIFHIAPNMVAVEIEMCILLRINFDTKEIARFTKSSVRSVEGKKRRIRKKLNIPSATDINVWMTNV</sequence>
<reference evidence="2 3" key="1">
    <citation type="submission" date="2016-10" db="EMBL/GenBank/DDBJ databases">
        <authorList>
            <person name="de Groot N.N."/>
        </authorList>
    </citation>
    <scope>NUCLEOTIDE SEQUENCE [LARGE SCALE GENOMIC DNA]</scope>
    <source>
        <strain evidence="2 3">47C3B</strain>
    </source>
</reference>
<name>A0A1G7C4G4_9SPHI</name>
<dbReference type="Proteomes" id="UP000199072">
    <property type="component" value="Unassembled WGS sequence"/>
</dbReference>
<keyword evidence="3" id="KW-1185">Reference proteome</keyword>
<evidence type="ECO:0000256" key="1">
    <source>
        <dbReference type="SAM" id="Phobius"/>
    </source>
</evidence>
<organism evidence="2 3">
    <name type="scientific">Mucilaginibacter pineti</name>
    <dbReference type="NCBI Taxonomy" id="1391627"/>
    <lineage>
        <taxon>Bacteria</taxon>
        <taxon>Pseudomonadati</taxon>
        <taxon>Bacteroidota</taxon>
        <taxon>Sphingobacteriia</taxon>
        <taxon>Sphingobacteriales</taxon>
        <taxon>Sphingobacteriaceae</taxon>
        <taxon>Mucilaginibacter</taxon>
    </lineage>
</organism>
<feature type="transmembrane region" description="Helical" evidence="1">
    <location>
        <begin position="43"/>
        <end position="66"/>
    </location>
</feature>
<dbReference type="EMBL" id="FNAI01000005">
    <property type="protein sequence ID" value="SDE34189.1"/>
    <property type="molecule type" value="Genomic_DNA"/>
</dbReference>
<keyword evidence="1" id="KW-0812">Transmembrane</keyword>
<dbReference type="STRING" id="1391627.SAMN05216464_105282"/>
<accession>A0A1G7C4G4</accession>
<dbReference type="OrthoDB" id="711632at2"/>
<dbReference type="SUPFAM" id="SSF46894">
    <property type="entry name" value="C-terminal effector domain of the bipartite response regulators"/>
    <property type="match status" value="1"/>
</dbReference>
<evidence type="ECO:0000313" key="2">
    <source>
        <dbReference type="EMBL" id="SDE34189.1"/>
    </source>
</evidence>
<protein>
    <recommendedName>
        <fullName evidence="4">Regulatory protein, luxR family</fullName>
    </recommendedName>
</protein>